<comment type="caution">
    <text evidence="1">The sequence shown here is derived from an EMBL/GenBank/DDBJ whole genome shotgun (WGS) entry which is preliminary data.</text>
</comment>
<reference evidence="1" key="1">
    <citation type="submission" date="2023-03" db="EMBL/GenBank/DDBJ databases">
        <title>Massive genome expansion in bonnet fungi (Mycena s.s.) driven by repeated elements and novel gene families across ecological guilds.</title>
        <authorList>
            <consortium name="Lawrence Berkeley National Laboratory"/>
            <person name="Harder C.B."/>
            <person name="Miyauchi S."/>
            <person name="Viragh M."/>
            <person name="Kuo A."/>
            <person name="Thoen E."/>
            <person name="Andreopoulos B."/>
            <person name="Lu D."/>
            <person name="Skrede I."/>
            <person name="Drula E."/>
            <person name="Henrissat B."/>
            <person name="Morin E."/>
            <person name="Kohler A."/>
            <person name="Barry K."/>
            <person name="LaButti K."/>
            <person name="Morin E."/>
            <person name="Salamov A."/>
            <person name="Lipzen A."/>
            <person name="Mereny Z."/>
            <person name="Hegedus B."/>
            <person name="Baldrian P."/>
            <person name="Stursova M."/>
            <person name="Weitz H."/>
            <person name="Taylor A."/>
            <person name="Grigoriev I.V."/>
            <person name="Nagy L.G."/>
            <person name="Martin F."/>
            <person name="Kauserud H."/>
        </authorList>
    </citation>
    <scope>NUCLEOTIDE SEQUENCE</scope>
    <source>
        <strain evidence="1">CBHHK067</strain>
    </source>
</reference>
<gene>
    <name evidence="1" type="ORF">B0H17DRAFT_1205214</name>
</gene>
<dbReference type="AlphaFoldDB" id="A0AAD7GAG8"/>
<organism evidence="1 2">
    <name type="scientific">Mycena rosella</name>
    <name type="common">Pink bonnet</name>
    <name type="synonym">Agaricus rosellus</name>
    <dbReference type="NCBI Taxonomy" id="1033263"/>
    <lineage>
        <taxon>Eukaryota</taxon>
        <taxon>Fungi</taxon>
        <taxon>Dikarya</taxon>
        <taxon>Basidiomycota</taxon>
        <taxon>Agaricomycotina</taxon>
        <taxon>Agaricomycetes</taxon>
        <taxon>Agaricomycetidae</taxon>
        <taxon>Agaricales</taxon>
        <taxon>Marasmiineae</taxon>
        <taxon>Mycenaceae</taxon>
        <taxon>Mycena</taxon>
    </lineage>
</organism>
<dbReference type="Proteomes" id="UP001221757">
    <property type="component" value="Unassembled WGS sequence"/>
</dbReference>
<accession>A0AAD7GAG8</accession>
<evidence type="ECO:0000313" key="1">
    <source>
        <dbReference type="EMBL" id="KAJ7683351.1"/>
    </source>
</evidence>
<dbReference type="EMBL" id="JARKIE010000109">
    <property type="protein sequence ID" value="KAJ7683351.1"/>
    <property type="molecule type" value="Genomic_DNA"/>
</dbReference>
<proteinExistence type="predicted"/>
<name>A0AAD7GAG8_MYCRO</name>
<protein>
    <submittedName>
        <fullName evidence="1">Uncharacterized protein</fullName>
    </submittedName>
</protein>
<evidence type="ECO:0000313" key="2">
    <source>
        <dbReference type="Proteomes" id="UP001221757"/>
    </source>
</evidence>
<sequence>MQRANCRSFWVYVNIDIDKLPSAPGRPSIDYDTCMTAALRARATKALLIHEAWRRLDHTPRIVHTILIPSRHHIRRLVPVPWSRFVLLLVAKDIVVQDWLSGQMSRVPLPAYPDVVLHSVQVFWVESIASNVLVAYLTLTGVLQKLLFFAMDIRSGLASFLVDMIAPDGLVRVDLRGNNLAILCVVGLLVRICTFEISFLPVVSVFPRTVLQVVTQRTPSQSLFLILDWNRFLVASTVGVSVFEIPAEALEHTVHRTWMASPLWEFVYRVYDTDTRPPRLGPLIKGENGTMLLSLPRAGHLRVLTIPFKSSKFRMSERLLGSRLPDIATGVQIGVYRHLSVPYFVTFAHCEGSVGHPLCYDVDDRECSTLRMGSIAYKAAEGYRSLEIDKGQAVWN</sequence>
<keyword evidence="2" id="KW-1185">Reference proteome</keyword>